<evidence type="ECO:0000256" key="5">
    <source>
        <dbReference type="PIRSR" id="PIRSR617867-1"/>
    </source>
</evidence>
<dbReference type="RefSeq" id="WP_223927016.1">
    <property type="nucleotide sequence ID" value="NZ_BPTU01000004.1"/>
</dbReference>
<dbReference type="CDD" id="cd16343">
    <property type="entry name" value="LMWPTP"/>
    <property type="match status" value="1"/>
</dbReference>
<dbReference type="InterPro" id="IPR023485">
    <property type="entry name" value="Ptyr_pPase"/>
</dbReference>
<dbReference type="GO" id="GO:0004725">
    <property type="term" value="F:protein tyrosine phosphatase activity"/>
    <property type="evidence" value="ECO:0007669"/>
    <property type="project" value="UniProtKB-EC"/>
</dbReference>
<dbReference type="EMBL" id="BPUB01000001">
    <property type="protein sequence ID" value="GJG57860.1"/>
    <property type="molecule type" value="Genomic_DNA"/>
</dbReference>
<feature type="domain" description="Phosphotyrosine protein phosphatase I" evidence="6">
    <location>
        <begin position="11"/>
        <end position="162"/>
    </location>
</feature>
<dbReference type="Proteomes" id="UP000825483">
    <property type="component" value="Unassembled WGS sequence"/>
</dbReference>
<evidence type="ECO:0000256" key="3">
    <source>
        <dbReference type="ARBA" id="ARBA00022801"/>
    </source>
</evidence>
<evidence type="ECO:0000256" key="4">
    <source>
        <dbReference type="ARBA" id="ARBA00022912"/>
    </source>
</evidence>
<sequence length="173" mass="19470">MTRQNQDKEKISLLFICLGNICRSPAAHAIMQRDVDDAGLTDRFSIDSAGIGPWHVGSLPDRRMRQHGARRGLDVSHIARQFDAGRDFRSFDYIVVMDDDNYRTITKMATTDADRRKVIKMADYLKDHHGAQSVPDPYYGDGADFELALDLIEDGCSHLLQAINGKEDNLAMD</sequence>
<evidence type="ECO:0000259" key="6">
    <source>
        <dbReference type="SMART" id="SM00226"/>
    </source>
</evidence>
<gene>
    <name evidence="7" type="ORF">PRLR5076_07110</name>
</gene>
<keyword evidence="8" id="KW-1185">Reference proteome</keyword>
<dbReference type="InterPro" id="IPR050438">
    <property type="entry name" value="LMW_PTPase"/>
</dbReference>
<evidence type="ECO:0000256" key="2">
    <source>
        <dbReference type="ARBA" id="ARBA00013064"/>
    </source>
</evidence>
<protein>
    <recommendedName>
        <fullName evidence="2">protein-tyrosine-phosphatase</fullName>
        <ecNumber evidence="2">3.1.3.48</ecNumber>
    </recommendedName>
</protein>
<comment type="caution">
    <text evidence="7">The sequence shown here is derived from an EMBL/GenBank/DDBJ whole genome shotgun (WGS) entry which is preliminary data.</text>
</comment>
<keyword evidence="3" id="KW-0378">Hydrolase</keyword>
<dbReference type="Pfam" id="PF01451">
    <property type="entry name" value="LMWPc"/>
    <property type="match status" value="1"/>
</dbReference>
<dbReference type="EC" id="3.1.3.48" evidence="2"/>
<dbReference type="AlphaFoldDB" id="A0A9R1C8D1"/>
<organism evidence="7 8">
    <name type="scientific">Prevotella lacticifex</name>
    <dbReference type="NCBI Taxonomy" id="2854755"/>
    <lineage>
        <taxon>Bacteria</taxon>
        <taxon>Pseudomonadati</taxon>
        <taxon>Bacteroidota</taxon>
        <taxon>Bacteroidia</taxon>
        <taxon>Bacteroidales</taxon>
        <taxon>Prevotellaceae</taxon>
        <taxon>Prevotella</taxon>
    </lineage>
</organism>
<feature type="active site" evidence="5">
    <location>
        <position position="23"/>
    </location>
</feature>
<keyword evidence="4" id="KW-0904">Protein phosphatase</keyword>
<dbReference type="PANTHER" id="PTHR11717:SF7">
    <property type="entry name" value="LOW MOLECULAR WEIGHT PHOSPHOTYROSINE PROTEIN PHOSPHATASE"/>
    <property type="match status" value="1"/>
</dbReference>
<reference evidence="7" key="1">
    <citation type="journal article" date="2022" name="Int. J. Syst. Evol. Microbiol.">
        <title>Prevotella lacticifex sp. nov., isolated from the rumen of cows.</title>
        <authorList>
            <person name="Shinkai T."/>
            <person name="Ikeyama N."/>
            <person name="Kumagai M."/>
            <person name="Ohmori H."/>
            <person name="Sakamoto M."/>
            <person name="Ohkuma M."/>
            <person name="Mitsumori M."/>
        </authorList>
    </citation>
    <scope>NUCLEOTIDE SEQUENCE</scope>
    <source>
        <strain evidence="7">R5076</strain>
    </source>
</reference>
<evidence type="ECO:0000313" key="8">
    <source>
        <dbReference type="Proteomes" id="UP000825483"/>
    </source>
</evidence>
<feature type="active site" description="Proton donor" evidence="5">
    <location>
        <position position="136"/>
    </location>
</feature>
<dbReference type="InterPro" id="IPR036196">
    <property type="entry name" value="Ptyr_pPase_sf"/>
</dbReference>
<accession>A0A9R1C8D1</accession>
<dbReference type="InterPro" id="IPR017867">
    <property type="entry name" value="Tyr_phospatase_low_mol_wt"/>
</dbReference>
<evidence type="ECO:0000313" key="7">
    <source>
        <dbReference type="EMBL" id="GJG57860.1"/>
    </source>
</evidence>
<dbReference type="Gene3D" id="3.40.50.2300">
    <property type="match status" value="1"/>
</dbReference>
<comment type="similarity">
    <text evidence="1">Belongs to the low molecular weight phosphotyrosine protein phosphatase family.</text>
</comment>
<evidence type="ECO:0000256" key="1">
    <source>
        <dbReference type="ARBA" id="ARBA00011063"/>
    </source>
</evidence>
<name>A0A9R1C8D1_9BACT</name>
<feature type="active site" description="Nucleophile" evidence="5">
    <location>
        <position position="17"/>
    </location>
</feature>
<dbReference type="SMART" id="SM00226">
    <property type="entry name" value="LMWPc"/>
    <property type="match status" value="1"/>
</dbReference>
<proteinExistence type="inferred from homology"/>
<dbReference type="SUPFAM" id="SSF52788">
    <property type="entry name" value="Phosphotyrosine protein phosphatases I"/>
    <property type="match status" value="1"/>
</dbReference>
<dbReference type="PRINTS" id="PR00719">
    <property type="entry name" value="LMWPTPASE"/>
</dbReference>
<dbReference type="PANTHER" id="PTHR11717">
    <property type="entry name" value="LOW MOLECULAR WEIGHT PROTEIN TYROSINE PHOSPHATASE"/>
    <property type="match status" value="1"/>
</dbReference>
<dbReference type="GeneID" id="72468764"/>